<dbReference type="EMBL" id="JABSTR010000003">
    <property type="protein sequence ID" value="KAH9364978.1"/>
    <property type="molecule type" value="Genomic_DNA"/>
</dbReference>
<proteinExistence type="predicted"/>
<sequence>MKLQGITLSRVHRLLVVGLTLYKDGTGAATLHKLQSTITQVTHLVKKFACKKHELKEQDKI</sequence>
<dbReference type="VEuPathDB" id="VectorBase:HLOH_057934"/>
<organism evidence="1 2">
    <name type="scientific">Haemaphysalis longicornis</name>
    <name type="common">Bush tick</name>
    <dbReference type="NCBI Taxonomy" id="44386"/>
    <lineage>
        <taxon>Eukaryota</taxon>
        <taxon>Metazoa</taxon>
        <taxon>Ecdysozoa</taxon>
        <taxon>Arthropoda</taxon>
        <taxon>Chelicerata</taxon>
        <taxon>Arachnida</taxon>
        <taxon>Acari</taxon>
        <taxon>Parasitiformes</taxon>
        <taxon>Ixodida</taxon>
        <taxon>Ixodoidea</taxon>
        <taxon>Ixodidae</taxon>
        <taxon>Haemaphysalinae</taxon>
        <taxon>Haemaphysalis</taxon>
    </lineage>
</organism>
<protein>
    <submittedName>
        <fullName evidence="1">Uncharacterized protein</fullName>
    </submittedName>
</protein>
<comment type="caution">
    <text evidence="1">The sequence shown here is derived from an EMBL/GenBank/DDBJ whole genome shotgun (WGS) entry which is preliminary data.</text>
</comment>
<gene>
    <name evidence="1" type="ORF">HPB48_001397</name>
</gene>
<dbReference type="Proteomes" id="UP000821853">
    <property type="component" value="Unassembled WGS sequence"/>
</dbReference>
<name>A0A9J6FP51_HAELO</name>
<evidence type="ECO:0000313" key="2">
    <source>
        <dbReference type="Proteomes" id="UP000821853"/>
    </source>
</evidence>
<accession>A0A9J6FP51</accession>
<reference evidence="1 2" key="1">
    <citation type="journal article" date="2020" name="Cell">
        <title>Large-Scale Comparative Analyses of Tick Genomes Elucidate Their Genetic Diversity and Vector Capacities.</title>
        <authorList>
            <consortium name="Tick Genome and Microbiome Consortium (TIGMIC)"/>
            <person name="Jia N."/>
            <person name="Wang J."/>
            <person name="Shi W."/>
            <person name="Du L."/>
            <person name="Sun Y."/>
            <person name="Zhan W."/>
            <person name="Jiang J.F."/>
            <person name="Wang Q."/>
            <person name="Zhang B."/>
            <person name="Ji P."/>
            <person name="Bell-Sakyi L."/>
            <person name="Cui X.M."/>
            <person name="Yuan T.T."/>
            <person name="Jiang B.G."/>
            <person name="Yang W.F."/>
            <person name="Lam T.T."/>
            <person name="Chang Q.C."/>
            <person name="Ding S.J."/>
            <person name="Wang X.J."/>
            <person name="Zhu J.G."/>
            <person name="Ruan X.D."/>
            <person name="Zhao L."/>
            <person name="Wei J.T."/>
            <person name="Ye R.Z."/>
            <person name="Que T.C."/>
            <person name="Du C.H."/>
            <person name="Zhou Y.H."/>
            <person name="Cheng J.X."/>
            <person name="Dai P.F."/>
            <person name="Guo W.B."/>
            <person name="Han X.H."/>
            <person name="Huang E.J."/>
            <person name="Li L.F."/>
            <person name="Wei W."/>
            <person name="Gao Y.C."/>
            <person name="Liu J.Z."/>
            <person name="Shao H.Z."/>
            <person name="Wang X."/>
            <person name="Wang C.C."/>
            <person name="Yang T.C."/>
            <person name="Huo Q.B."/>
            <person name="Li W."/>
            <person name="Chen H.Y."/>
            <person name="Chen S.E."/>
            <person name="Zhou L.G."/>
            <person name="Ni X.B."/>
            <person name="Tian J.H."/>
            <person name="Sheng Y."/>
            <person name="Liu T."/>
            <person name="Pan Y.S."/>
            <person name="Xia L.Y."/>
            <person name="Li J."/>
            <person name="Zhao F."/>
            <person name="Cao W.C."/>
        </authorList>
    </citation>
    <scope>NUCLEOTIDE SEQUENCE [LARGE SCALE GENOMIC DNA]</scope>
    <source>
        <strain evidence="1">HaeL-2018</strain>
    </source>
</reference>
<evidence type="ECO:0000313" key="1">
    <source>
        <dbReference type="EMBL" id="KAH9364978.1"/>
    </source>
</evidence>
<keyword evidence="2" id="KW-1185">Reference proteome</keyword>
<dbReference type="AlphaFoldDB" id="A0A9J6FP51"/>